<dbReference type="Proteomes" id="UP000464378">
    <property type="component" value="Chromosome"/>
</dbReference>
<dbReference type="RefSeq" id="WP_162657996.1">
    <property type="nucleotide sequence ID" value="NZ_LR593887.1"/>
</dbReference>
<keyword evidence="1" id="KW-0472">Membrane</keyword>
<protein>
    <submittedName>
        <fullName evidence="2">Uncharacterized protein</fullName>
    </submittedName>
</protein>
<evidence type="ECO:0000313" key="3">
    <source>
        <dbReference type="Proteomes" id="UP000464378"/>
    </source>
</evidence>
<dbReference type="EMBL" id="LR586016">
    <property type="protein sequence ID" value="VIP02867.1"/>
    <property type="molecule type" value="Genomic_DNA"/>
</dbReference>
<keyword evidence="1" id="KW-1133">Transmembrane helix</keyword>
<feature type="transmembrane region" description="Helical" evidence="1">
    <location>
        <begin position="38"/>
        <end position="58"/>
    </location>
</feature>
<feature type="transmembrane region" description="Helical" evidence="1">
    <location>
        <begin position="146"/>
        <end position="168"/>
    </location>
</feature>
<keyword evidence="3" id="KW-1185">Reference proteome</keyword>
<evidence type="ECO:0000313" key="2">
    <source>
        <dbReference type="EMBL" id="VIP02867.1"/>
    </source>
</evidence>
<feature type="transmembrane region" description="Helical" evidence="1">
    <location>
        <begin position="103"/>
        <end position="125"/>
    </location>
</feature>
<proteinExistence type="predicted"/>
<organism evidence="2">
    <name type="scientific">Tuwongella immobilis</name>
    <dbReference type="NCBI Taxonomy" id="692036"/>
    <lineage>
        <taxon>Bacteria</taxon>
        <taxon>Pseudomonadati</taxon>
        <taxon>Planctomycetota</taxon>
        <taxon>Planctomycetia</taxon>
        <taxon>Gemmatales</taxon>
        <taxon>Gemmataceae</taxon>
        <taxon>Tuwongella</taxon>
    </lineage>
</organism>
<dbReference type="AlphaFoldDB" id="A0A6C2YNB3"/>
<dbReference type="KEGG" id="tim:GMBLW1_10930"/>
<name>A0A6C2YNB3_9BACT</name>
<sequence length="295" mass="32059">MSTDDFLEIPPRQSTDSPMMPTYRVSVTPYVAAGTAPAPATIVLFIALISAGVGFGWLMRELLGNIGCCAFCFSWLTLILLGVVLGGVGYLGVTLGRISNPHIAGMAGLAGMVGVIVGNLLSEYGRAAIPRPDFWQFAFSREFREYALFTVSFVVGGGSCYAVIAAAANRPFCTVCNSWKSRYSLGRPDLWRSETVSTIERGELLDFAAVNPNGPKSRAEVLAHVCSHCGGNSTMVLEVRDTVLDEKKKPVETSLTMMTYPGEFWPVLEKLFPNRLPDPDEAFQSDYSDFDAPKE</sequence>
<dbReference type="EMBL" id="LR593887">
    <property type="protein sequence ID" value="VTS02689.1"/>
    <property type="molecule type" value="Genomic_DNA"/>
</dbReference>
<feature type="transmembrane region" description="Helical" evidence="1">
    <location>
        <begin position="70"/>
        <end position="91"/>
    </location>
</feature>
<reference evidence="2" key="1">
    <citation type="submission" date="2019-04" db="EMBL/GenBank/DDBJ databases">
        <authorList>
            <consortium name="Science for Life Laboratories"/>
        </authorList>
    </citation>
    <scope>NUCLEOTIDE SEQUENCE</scope>
    <source>
        <strain evidence="2">MBLW1</strain>
    </source>
</reference>
<evidence type="ECO:0000256" key="1">
    <source>
        <dbReference type="SAM" id="Phobius"/>
    </source>
</evidence>
<accession>A0A6C2YNB3</accession>
<gene>
    <name evidence="2" type="ORF">GMBLW1_10930</name>
</gene>
<keyword evidence="1" id="KW-0812">Transmembrane</keyword>
<dbReference type="InParanoid" id="A0A6C2YNB3"/>